<accession>A0A517T2R7</accession>
<evidence type="ECO:0000313" key="2">
    <source>
        <dbReference type="Proteomes" id="UP000315003"/>
    </source>
</evidence>
<protein>
    <submittedName>
        <fullName evidence="1">Uncharacterized protein</fullName>
    </submittedName>
</protein>
<dbReference type="EMBL" id="CP036272">
    <property type="protein sequence ID" value="QDT62669.1"/>
    <property type="molecule type" value="Genomic_DNA"/>
</dbReference>
<gene>
    <name evidence="1" type="ORF">SV7mr_52190</name>
</gene>
<sequence>MITGGGFVLGTAEFGDFSGHDFADHLPHLASQKVSKDTVGFCIAVDKALDERHRSLEQGRGWRGTPFFAHLGQVSNNNIHYSCYIYCAVNTSLSVNNQCLLNQIWRI</sequence>
<keyword evidence="2" id="KW-1185">Reference proteome</keyword>
<reference evidence="1 2" key="1">
    <citation type="submission" date="2019-02" db="EMBL/GenBank/DDBJ databases">
        <title>Deep-cultivation of Planctomycetes and their phenomic and genomic characterization uncovers novel biology.</title>
        <authorList>
            <person name="Wiegand S."/>
            <person name="Jogler M."/>
            <person name="Boedeker C."/>
            <person name="Pinto D."/>
            <person name="Vollmers J."/>
            <person name="Rivas-Marin E."/>
            <person name="Kohn T."/>
            <person name="Peeters S.H."/>
            <person name="Heuer A."/>
            <person name="Rast P."/>
            <person name="Oberbeckmann S."/>
            <person name="Bunk B."/>
            <person name="Jeske O."/>
            <person name="Meyerdierks A."/>
            <person name="Storesund J.E."/>
            <person name="Kallscheuer N."/>
            <person name="Luecker S."/>
            <person name="Lage O.M."/>
            <person name="Pohl T."/>
            <person name="Merkel B.J."/>
            <person name="Hornburger P."/>
            <person name="Mueller R.-W."/>
            <person name="Bruemmer F."/>
            <person name="Labrenz M."/>
            <person name="Spormann A.M."/>
            <person name="Op den Camp H."/>
            <person name="Overmann J."/>
            <person name="Amann R."/>
            <person name="Jetten M.S.M."/>
            <person name="Mascher T."/>
            <person name="Medema M.H."/>
            <person name="Devos D.P."/>
            <person name="Kaster A.-K."/>
            <person name="Ovreas L."/>
            <person name="Rohde M."/>
            <person name="Galperin M.Y."/>
            <person name="Jogler C."/>
        </authorList>
    </citation>
    <scope>NUCLEOTIDE SEQUENCE [LARGE SCALE GENOMIC DNA]</scope>
    <source>
        <strain evidence="1 2">SV_7m_r</strain>
    </source>
</reference>
<name>A0A517T2R7_9BACT</name>
<dbReference type="Proteomes" id="UP000315003">
    <property type="component" value="Chromosome"/>
</dbReference>
<organism evidence="1 2">
    <name type="scientific">Stieleria bergensis</name>
    <dbReference type="NCBI Taxonomy" id="2528025"/>
    <lineage>
        <taxon>Bacteria</taxon>
        <taxon>Pseudomonadati</taxon>
        <taxon>Planctomycetota</taxon>
        <taxon>Planctomycetia</taxon>
        <taxon>Pirellulales</taxon>
        <taxon>Pirellulaceae</taxon>
        <taxon>Stieleria</taxon>
    </lineage>
</organism>
<proteinExistence type="predicted"/>
<evidence type="ECO:0000313" key="1">
    <source>
        <dbReference type="EMBL" id="QDT62669.1"/>
    </source>
</evidence>
<dbReference type="AlphaFoldDB" id="A0A517T2R7"/>